<evidence type="ECO:0000256" key="3">
    <source>
        <dbReference type="ARBA" id="ARBA00022970"/>
    </source>
</evidence>
<accession>A0A916QVE3</accession>
<reference evidence="5" key="1">
    <citation type="journal article" date="2014" name="Int. J. Syst. Evol. Microbiol.">
        <title>Complete genome sequence of Corynebacterium casei LMG S-19264T (=DSM 44701T), isolated from a smear-ripened cheese.</title>
        <authorList>
            <consortium name="US DOE Joint Genome Institute (JGI-PGF)"/>
            <person name="Walter F."/>
            <person name="Albersmeier A."/>
            <person name="Kalinowski J."/>
            <person name="Ruckert C."/>
        </authorList>
    </citation>
    <scope>NUCLEOTIDE SEQUENCE</scope>
    <source>
        <strain evidence="5">CGMCC 1.15880</strain>
    </source>
</reference>
<dbReference type="Gene3D" id="3.40.50.2300">
    <property type="match status" value="2"/>
</dbReference>
<dbReference type="InterPro" id="IPR028081">
    <property type="entry name" value="Leu-bd"/>
</dbReference>
<name>A0A916QVE3_9RHOB</name>
<dbReference type="AlphaFoldDB" id="A0A916QVE3"/>
<evidence type="ECO:0000313" key="6">
    <source>
        <dbReference type="Proteomes" id="UP000628017"/>
    </source>
</evidence>
<proteinExistence type="inferred from homology"/>
<comment type="similarity">
    <text evidence="1">Belongs to the leucine-binding protein family.</text>
</comment>
<sequence length="390" mass="39375">MFHKIRKFGLKTAGLVTAAAVLWGCTEVGGGSQGPRVNTSKPVVVGVLVPSGSGNQQQEALAGSLVAAAKLAVAEMGDVQIDLRVYPTAGNANQAAAAAQRAASEGAKILVGPLFAQAANAAGTAVASQGINVLSFSNNPDIAGGNVFILGDTFANTADRVVGYAARKGQRSVAALVRADAAGDVAAAAVQSAARNNGAEFVGVAKYELTSDSAIAAVSATKSLIERTGATALVLDADAAGALPVFAQMLPEKGVTSASTQFIGLTRWDQTAPAVRSSAGLQGSLFALNDTSATSSFNQRYAAANGTNPHLLAGKAYDAMRAVGTLLQSGSSDALTRKKLTRNAGFQGANGIFRLRPEGTNQRALAVATFQEGNVVVLDPAPRSFGGAGF</sequence>
<dbReference type="RefSeq" id="WP_229678469.1">
    <property type="nucleotide sequence ID" value="NZ_BMKA01000002.1"/>
</dbReference>
<dbReference type="Pfam" id="PF13458">
    <property type="entry name" value="Peripla_BP_6"/>
    <property type="match status" value="1"/>
</dbReference>
<dbReference type="PANTHER" id="PTHR30483">
    <property type="entry name" value="LEUCINE-SPECIFIC-BINDING PROTEIN"/>
    <property type="match status" value="1"/>
</dbReference>
<dbReference type="InterPro" id="IPR028082">
    <property type="entry name" value="Peripla_BP_I"/>
</dbReference>
<evidence type="ECO:0000256" key="2">
    <source>
        <dbReference type="ARBA" id="ARBA00022729"/>
    </source>
</evidence>
<organism evidence="5 6">
    <name type="scientific">Neptunicoccus cionae</name>
    <dbReference type="NCBI Taxonomy" id="2035344"/>
    <lineage>
        <taxon>Bacteria</taxon>
        <taxon>Pseudomonadati</taxon>
        <taxon>Pseudomonadota</taxon>
        <taxon>Alphaproteobacteria</taxon>
        <taxon>Rhodobacterales</taxon>
        <taxon>Paracoccaceae</taxon>
        <taxon>Neptunicoccus</taxon>
    </lineage>
</organism>
<gene>
    <name evidence="5" type="ORF">GCM10011498_15370</name>
</gene>
<keyword evidence="3" id="KW-0813">Transport</keyword>
<evidence type="ECO:0000313" key="5">
    <source>
        <dbReference type="EMBL" id="GGA15922.1"/>
    </source>
</evidence>
<protein>
    <submittedName>
        <fullName evidence="5">Penicillin-binding protein activator</fullName>
    </submittedName>
</protein>
<keyword evidence="6" id="KW-1185">Reference proteome</keyword>
<comment type="caution">
    <text evidence="5">The sequence shown here is derived from an EMBL/GenBank/DDBJ whole genome shotgun (WGS) entry which is preliminary data.</text>
</comment>
<evidence type="ECO:0000259" key="4">
    <source>
        <dbReference type="Pfam" id="PF13458"/>
    </source>
</evidence>
<keyword evidence="3" id="KW-0029">Amino-acid transport</keyword>
<dbReference type="Proteomes" id="UP000628017">
    <property type="component" value="Unassembled WGS sequence"/>
</dbReference>
<reference evidence="5" key="2">
    <citation type="submission" date="2020-09" db="EMBL/GenBank/DDBJ databases">
        <authorList>
            <person name="Sun Q."/>
            <person name="Zhou Y."/>
        </authorList>
    </citation>
    <scope>NUCLEOTIDE SEQUENCE</scope>
    <source>
        <strain evidence="5">CGMCC 1.15880</strain>
    </source>
</reference>
<feature type="domain" description="Leucine-binding protein" evidence="4">
    <location>
        <begin position="42"/>
        <end position="371"/>
    </location>
</feature>
<evidence type="ECO:0000256" key="1">
    <source>
        <dbReference type="ARBA" id="ARBA00010062"/>
    </source>
</evidence>
<dbReference type="PANTHER" id="PTHR30483:SF6">
    <property type="entry name" value="PERIPLASMIC BINDING PROTEIN OF ABC TRANSPORTER FOR NATURAL AMINO ACIDS"/>
    <property type="match status" value="1"/>
</dbReference>
<dbReference type="SUPFAM" id="SSF53822">
    <property type="entry name" value="Periplasmic binding protein-like I"/>
    <property type="match status" value="1"/>
</dbReference>
<keyword evidence="2" id="KW-0732">Signal</keyword>
<dbReference type="GO" id="GO:0006865">
    <property type="term" value="P:amino acid transport"/>
    <property type="evidence" value="ECO:0007669"/>
    <property type="project" value="UniProtKB-KW"/>
</dbReference>
<dbReference type="EMBL" id="BMKA01000002">
    <property type="protein sequence ID" value="GGA15922.1"/>
    <property type="molecule type" value="Genomic_DNA"/>
</dbReference>
<dbReference type="InterPro" id="IPR051010">
    <property type="entry name" value="BCAA_transport"/>
</dbReference>